<evidence type="ECO:0000256" key="3">
    <source>
        <dbReference type="ARBA" id="ARBA00022597"/>
    </source>
</evidence>
<organism evidence="8 9">
    <name type="scientific">Mycolicibacterium mucogenicum</name>
    <name type="common">Mycobacterium mucogenicum</name>
    <dbReference type="NCBI Taxonomy" id="56689"/>
    <lineage>
        <taxon>Bacteria</taxon>
        <taxon>Bacillati</taxon>
        <taxon>Actinomycetota</taxon>
        <taxon>Actinomycetes</taxon>
        <taxon>Mycobacteriales</taxon>
        <taxon>Mycobacteriaceae</taxon>
        <taxon>Mycolicibacterium</taxon>
    </lineage>
</organism>
<dbReference type="STRING" id="56689.GCA_001291445_00805"/>
<keyword evidence="3 8" id="KW-0762">Sugar transport</keyword>
<keyword evidence="5" id="KW-0598">Phosphotransferase system</keyword>
<dbReference type="EMBL" id="LZLC01000035">
    <property type="protein sequence ID" value="OBJ45561.1"/>
    <property type="molecule type" value="Genomic_DNA"/>
</dbReference>
<dbReference type="Gene3D" id="2.70.70.10">
    <property type="entry name" value="Glucose Permease (Domain IIA)"/>
    <property type="match status" value="1"/>
</dbReference>
<keyword evidence="4" id="KW-0808">Transferase</keyword>
<evidence type="ECO:0000259" key="7">
    <source>
        <dbReference type="PROSITE" id="PS51093"/>
    </source>
</evidence>
<dbReference type="PANTHER" id="PTHR45008">
    <property type="entry name" value="PTS SYSTEM GLUCOSE-SPECIFIC EIIA COMPONENT"/>
    <property type="match status" value="1"/>
</dbReference>
<feature type="domain" description="PTS EIIA type-1" evidence="7">
    <location>
        <begin position="22"/>
        <end position="126"/>
    </location>
</feature>
<evidence type="ECO:0000313" key="8">
    <source>
        <dbReference type="EMBL" id="OBJ45561.1"/>
    </source>
</evidence>
<name>A0A1A3HD83_MYCMU</name>
<dbReference type="OrthoDB" id="9797715at2"/>
<dbReference type="RefSeq" id="WP_064979034.1">
    <property type="nucleotide sequence ID" value="NZ_LZLC01000035.1"/>
</dbReference>
<evidence type="ECO:0000313" key="9">
    <source>
        <dbReference type="Proteomes" id="UP000093898"/>
    </source>
</evidence>
<evidence type="ECO:0000256" key="4">
    <source>
        <dbReference type="ARBA" id="ARBA00022679"/>
    </source>
</evidence>
<dbReference type="GO" id="GO:0009401">
    <property type="term" value="P:phosphoenolpyruvate-dependent sugar phosphotransferase system"/>
    <property type="evidence" value="ECO:0007669"/>
    <property type="project" value="UniProtKB-KW"/>
</dbReference>
<reference evidence="9" key="1">
    <citation type="submission" date="2016-06" db="EMBL/GenBank/DDBJ databases">
        <authorList>
            <person name="Sutton G."/>
            <person name="Brinkac L."/>
            <person name="Sanka R."/>
            <person name="Adams M."/>
            <person name="Lau E."/>
            <person name="Garcia-Basteiro A."/>
            <person name="Lopez-Varela E."/>
            <person name="Palencia S."/>
        </authorList>
    </citation>
    <scope>NUCLEOTIDE SEQUENCE [LARGE SCALE GENOMIC DNA]</scope>
    <source>
        <strain evidence="9">1127319.6</strain>
    </source>
</reference>
<dbReference type="NCBIfam" id="TIGR00830">
    <property type="entry name" value="PTBA"/>
    <property type="match status" value="1"/>
</dbReference>
<comment type="subcellular location">
    <subcellularLocation>
        <location evidence="1">Cytoplasm</location>
    </subcellularLocation>
</comment>
<sequence length="160" mass="16316">MSQTSVLAPVAGRAVRLEDVPDPVFSAGMVGYGAAIDPPRGVIEAVAPVSGRLLKLMPHAYVVLTADGVGVLVHLGLDTVTLNGDGFTAHVSQGDDVTAGQVVIGYDVPAVEAKGLNPIVAVVVMDERVPENVTLSAAVTSGADIECGASLFTANKVRKD</sequence>
<dbReference type="SUPFAM" id="SSF51261">
    <property type="entry name" value="Duplicated hybrid motif"/>
    <property type="match status" value="1"/>
</dbReference>
<evidence type="ECO:0000256" key="6">
    <source>
        <dbReference type="ARBA" id="ARBA00022777"/>
    </source>
</evidence>
<keyword evidence="6" id="KW-0418">Kinase</keyword>
<dbReference type="PROSITE" id="PS51093">
    <property type="entry name" value="PTS_EIIA_TYPE_1"/>
    <property type="match status" value="1"/>
</dbReference>
<keyword evidence="2" id="KW-0813">Transport</keyword>
<dbReference type="GO" id="GO:0016301">
    <property type="term" value="F:kinase activity"/>
    <property type="evidence" value="ECO:0007669"/>
    <property type="project" value="UniProtKB-KW"/>
</dbReference>
<dbReference type="PROSITE" id="PS00371">
    <property type="entry name" value="PTS_EIIA_TYPE_1_HIS"/>
    <property type="match status" value="1"/>
</dbReference>
<dbReference type="PANTHER" id="PTHR45008:SF1">
    <property type="entry name" value="PTS SYSTEM GLUCOSE-SPECIFIC EIIA COMPONENT"/>
    <property type="match status" value="1"/>
</dbReference>
<proteinExistence type="predicted"/>
<dbReference type="AlphaFoldDB" id="A0A1A3HD83"/>
<protein>
    <submittedName>
        <fullName evidence="8">PTS glucose transporter subunit IIA</fullName>
    </submittedName>
</protein>
<dbReference type="Proteomes" id="UP000093898">
    <property type="component" value="Unassembled WGS sequence"/>
</dbReference>
<gene>
    <name evidence="8" type="ORF">A5630_00920</name>
</gene>
<dbReference type="InterPro" id="IPR011055">
    <property type="entry name" value="Dup_hybrid_motif"/>
</dbReference>
<evidence type="ECO:0000256" key="2">
    <source>
        <dbReference type="ARBA" id="ARBA00022448"/>
    </source>
</evidence>
<dbReference type="InterPro" id="IPR001127">
    <property type="entry name" value="PTS_EIIA_1_perm"/>
</dbReference>
<dbReference type="Pfam" id="PF00358">
    <property type="entry name" value="PTS_EIIA_1"/>
    <property type="match status" value="1"/>
</dbReference>
<comment type="caution">
    <text evidence="8">The sequence shown here is derived from an EMBL/GenBank/DDBJ whole genome shotgun (WGS) entry which is preliminary data.</text>
</comment>
<evidence type="ECO:0000256" key="1">
    <source>
        <dbReference type="ARBA" id="ARBA00004496"/>
    </source>
</evidence>
<accession>A0A1A3HD83</accession>
<dbReference type="GO" id="GO:0005737">
    <property type="term" value="C:cytoplasm"/>
    <property type="evidence" value="ECO:0007669"/>
    <property type="project" value="UniProtKB-SubCell"/>
</dbReference>
<evidence type="ECO:0000256" key="5">
    <source>
        <dbReference type="ARBA" id="ARBA00022683"/>
    </source>
</evidence>
<dbReference type="InterPro" id="IPR050890">
    <property type="entry name" value="PTS_EIIA_component"/>
</dbReference>